<sequence length="230" mass="26093">MPSLKVDSIVKVDRFEVVMCSSMYKIIDHPFLIRFISLTIIDEVITGAPEINLQSRLDCLKSPSDCEHKPKTPSSSNRRPGVRHIASGFLCFWDSLNFKKDREFVGITVLFLDEKVNSVIHGFTPVGRANHYMPSLKADSIVKVDRFKVAMCSSMYKITDHPFLIHFISLTIIDEVITGASEINLQSRLDYVVGKIRYVALTSPKKQLESLSVSSLIYAYEENEDDNQDQ</sequence>
<gene>
    <name evidence="1" type="ORF">DY000_02023668</name>
</gene>
<dbReference type="Proteomes" id="UP000266723">
    <property type="component" value="Unassembled WGS sequence"/>
</dbReference>
<comment type="caution">
    <text evidence="1">The sequence shown here is derived from an EMBL/GenBank/DDBJ whole genome shotgun (WGS) entry which is preliminary data.</text>
</comment>
<dbReference type="CDD" id="cd04480">
    <property type="entry name" value="RPA1_DBD_A_like"/>
    <property type="match status" value="1"/>
</dbReference>
<proteinExistence type="predicted"/>
<evidence type="ECO:0000313" key="2">
    <source>
        <dbReference type="Proteomes" id="UP000266723"/>
    </source>
</evidence>
<organism evidence="1 2">
    <name type="scientific">Brassica cretica</name>
    <name type="common">Mustard</name>
    <dbReference type="NCBI Taxonomy" id="69181"/>
    <lineage>
        <taxon>Eukaryota</taxon>
        <taxon>Viridiplantae</taxon>
        <taxon>Streptophyta</taxon>
        <taxon>Embryophyta</taxon>
        <taxon>Tracheophyta</taxon>
        <taxon>Spermatophyta</taxon>
        <taxon>Magnoliopsida</taxon>
        <taxon>eudicotyledons</taxon>
        <taxon>Gunneridae</taxon>
        <taxon>Pentapetalae</taxon>
        <taxon>rosids</taxon>
        <taxon>malvids</taxon>
        <taxon>Brassicales</taxon>
        <taxon>Brassicaceae</taxon>
        <taxon>Brassiceae</taxon>
        <taxon>Brassica</taxon>
    </lineage>
</organism>
<dbReference type="PANTHER" id="PTHR47165">
    <property type="entry name" value="OS03G0429900 PROTEIN"/>
    <property type="match status" value="1"/>
</dbReference>
<reference evidence="1 2" key="1">
    <citation type="journal article" date="2020" name="BMC Genomics">
        <title>Intraspecific diversification of the crop wild relative Brassica cretica Lam. using demographic model selection.</title>
        <authorList>
            <person name="Kioukis A."/>
            <person name="Michalopoulou V.A."/>
            <person name="Briers L."/>
            <person name="Pirintsos S."/>
            <person name="Studholme D.J."/>
            <person name="Pavlidis P."/>
            <person name="Sarris P.F."/>
        </authorList>
    </citation>
    <scope>NUCLEOTIDE SEQUENCE [LARGE SCALE GENOMIC DNA]</scope>
    <source>
        <strain evidence="2">cv. PFS-1207/04</strain>
    </source>
</reference>
<keyword evidence="2" id="KW-1185">Reference proteome</keyword>
<name>A0ABQ7E6V3_BRACR</name>
<dbReference type="PANTHER" id="PTHR47165:SF4">
    <property type="entry name" value="OS03G0429900 PROTEIN"/>
    <property type="match status" value="1"/>
</dbReference>
<dbReference type="EMBL" id="QGKV02000299">
    <property type="protein sequence ID" value="KAF3592391.1"/>
    <property type="molecule type" value="Genomic_DNA"/>
</dbReference>
<evidence type="ECO:0008006" key="3">
    <source>
        <dbReference type="Google" id="ProtNLM"/>
    </source>
</evidence>
<accession>A0ABQ7E6V3</accession>
<protein>
    <recommendedName>
        <fullName evidence="3">DUF223 domain-containing protein</fullName>
    </recommendedName>
</protein>
<evidence type="ECO:0000313" key="1">
    <source>
        <dbReference type="EMBL" id="KAF3592391.1"/>
    </source>
</evidence>